<protein>
    <submittedName>
        <fullName evidence="1">Uncharacterized protein</fullName>
    </submittedName>
</protein>
<evidence type="ECO:0000313" key="1">
    <source>
        <dbReference type="EMBL" id="AYF75290.1"/>
    </source>
</evidence>
<dbReference type="Proteomes" id="UP000267164">
    <property type="component" value="Chromosome"/>
</dbReference>
<organism evidence="1 2">
    <name type="scientific">Nocardia yunnanensis</name>
    <dbReference type="NCBI Taxonomy" id="2382165"/>
    <lineage>
        <taxon>Bacteria</taxon>
        <taxon>Bacillati</taxon>
        <taxon>Actinomycetota</taxon>
        <taxon>Actinomycetes</taxon>
        <taxon>Mycobacteriales</taxon>
        <taxon>Nocardiaceae</taxon>
        <taxon>Nocardia</taxon>
    </lineage>
</organism>
<dbReference type="RefSeq" id="WP_120737650.1">
    <property type="nucleotide sequence ID" value="NZ_CP032568.1"/>
</dbReference>
<sequence length="62" mass="7093">MDAHLAVDLGGDGLTILHFRAEWTAAKTFAEEFVRHHLRGAVVIDDEVSPEMKVLPYQRLYR</sequence>
<reference evidence="1 2" key="1">
    <citation type="submission" date="2018-09" db="EMBL/GenBank/DDBJ databases">
        <title>Nocardia yunnanensis sp. nov., an actinomycete isolated from a soil sample.</title>
        <authorList>
            <person name="Zhang J."/>
        </authorList>
    </citation>
    <scope>NUCLEOTIDE SEQUENCE [LARGE SCALE GENOMIC DNA]</scope>
    <source>
        <strain evidence="1 2">CFHS0054</strain>
    </source>
</reference>
<dbReference type="OrthoDB" id="9975416at2"/>
<dbReference type="AlphaFoldDB" id="A0A386ZCF7"/>
<evidence type="ECO:0000313" key="2">
    <source>
        <dbReference type="Proteomes" id="UP000267164"/>
    </source>
</evidence>
<accession>A0A386ZCF7</accession>
<keyword evidence="2" id="KW-1185">Reference proteome</keyword>
<dbReference type="EMBL" id="CP032568">
    <property type="protein sequence ID" value="AYF75290.1"/>
    <property type="molecule type" value="Genomic_DNA"/>
</dbReference>
<gene>
    <name evidence="1" type="ORF">D7D52_17015</name>
</gene>
<proteinExistence type="predicted"/>
<dbReference type="KEGG" id="nyu:D7D52_17015"/>
<name>A0A386ZCF7_9NOCA</name>